<comment type="caution">
    <text evidence="1">The sequence shown here is derived from an EMBL/GenBank/DDBJ whole genome shotgun (WGS) entry which is preliminary data.</text>
</comment>
<dbReference type="SMART" id="SM00710">
    <property type="entry name" value="PbH1"/>
    <property type="match status" value="5"/>
</dbReference>
<dbReference type="InterPro" id="IPR011050">
    <property type="entry name" value="Pectin_lyase_fold/virulence"/>
</dbReference>
<dbReference type="Gene3D" id="2.160.20.10">
    <property type="entry name" value="Single-stranded right-handed beta-helix, Pectin lyase-like"/>
    <property type="match status" value="1"/>
</dbReference>
<feature type="non-terminal residue" evidence="1">
    <location>
        <position position="481"/>
    </location>
</feature>
<evidence type="ECO:0008006" key="3">
    <source>
        <dbReference type="Google" id="ProtNLM"/>
    </source>
</evidence>
<evidence type="ECO:0000313" key="1">
    <source>
        <dbReference type="EMBL" id="PIY68965.1"/>
    </source>
</evidence>
<proteinExistence type="predicted"/>
<reference evidence="2" key="1">
    <citation type="submission" date="2017-09" db="EMBL/GenBank/DDBJ databases">
        <title>Depth-based differentiation of microbial function through sediment-hosted aquifers and enrichment of novel symbionts in the deep terrestrial subsurface.</title>
        <authorList>
            <person name="Probst A.J."/>
            <person name="Ladd B."/>
            <person name="Jarett J.K."/>
            <person name="Geller-Mcgrath D.E."/>
            <person name="Sieber C.M.K."/>
            <person name="Emerson J.B."/>
            <person name="Anantharaman K."/>
            <person name="Thomas B.C."/>
            <person name="Malmstrom R."/>
            <person name="Stieglmeier M."/>
            <person name="Klingl A."/>
            <person name="Woyke T."/>
            <person name="Ryan C.M."/>
            <person name="Banfield J.F."/>
        </authorList>
    </citation>
    <scope>NUCLEOTIDE SEQUENCE [LARGE SCALE GENOMIC DNA]</scope>
</reference>
<dbReference type="InterPro" id="IPR012334">
    <property type="entry name" value="Pectin_lyas_fold"/>
</dbReference>
<protein>
    <recommendedName>
        <fullName evidence="3">Right handed beta helix domain-containing protein</fullName>
    </recommendedName>
</protein>
<dbReference type="EMBL" id="PFLF01000065">
    <property type="protein sequence ID" value="PIY68965.1"/>
    <property type="molecule type" value="Genomic_DNA"/>
</dbReference>
<accession>A0A2M7QCL5</accession>
<sequence length="481" mass="50897">MKRNLFFRFVTFYSIVSLLLQSSLPFLYILPQAISAQDITPTSAAEVSTKEASTGIPEPTLVPTSEPISIPTVAPTAEPTLAPTGIPEPTLTPTITPTSVPSQWTFEKVELNKEYVAPQNGGVKLIFTKLPNPSGNIKIAEITLTAEQIKQTGSLSDKAYDITSDMENGDFSYNLSLPIPESSKGKEVSVKFSEELSTIGSAKEVENTLTSTDTTVSVGKLDHFTIFVVTLSPATECAGGAYASGVCYSTIQQAIDNLATVDGNTISVSAGTYVENVNVTKDLTLQGVTGTNLQGQITISHNGVTIDGFNITNPGGTMGIYVPHYDSIHITHNTFHDIGGADVSGAVQAINVHEGSSNVTIQSNTIYNITSAGYVDSSHKYSAKGIYLGDSSGSSPISTVTIDDNTIYNIISNSAIPNGRWGAYGILVNRQTTGLQITNNNIHDLEGLWAHAIGLEGDTPTAVLSTNTISSLVDHKTPSDA</sequence>
<dbReference type="SUPFAM" id="SSF51126">
    <property type="entry name" value="Pectin lyase-like"/>
    <property type="match status" value="1"/>
</dbReference>
<dbReference type="AlphaFoldDB" id="A0A2M7QCL5"/>
<evidence type="ECO:0000313" key="2">
    <source>
        <dbReference type="Proteomes" id="UP000230108"/>
    </source>
</evidence>
<name>A0A2M7QCL5_9BACT</name>
<dbReference type="Proteomes" id="UP000230108">
    <property type="component" value="Unassembled WGS sequence"/>
</dbReference>
<dbReference type="InterPro" id="IPR006626">
    <property type="entry name" value="PbH1"/>
</dbReference>
<organism evidence="1 2">
    <name type="scientific">Candidatus Roizmanbacteria bacterium CG_4_10_14_0_8_um_filter_39_9</name>
    <dbReference type="NCBI Taxonomy" id="1974829"/>
    <lineage>
        <taxon>Bacteria</taxon>
        <taxon>Candidatus Roizmaniibacteriota</taxon>
    </lineage>
</organism>
<gene>
    <name evidence="1" type="ORF">COY90_03115</name>
</gene>